<evidence type="ECO:0000256" key="1">
    <source>
        <dbReference type="PROSITE-ProRule" id="PRU01211"/>
    </source>
</evidence>
<dbReference type="InterPro" id="IPR024079">
    <property type="entry name" value="MetalloPept_cat_dom_sf"/>
</dbReference>
<feature type="compositionally biased region" description="Basic residues" evidence="2">
    <location>
        <begin position="1"/>
        <end position="11"/>
    </location>
</feature>
<feature type="domain" description="Peptidase M12A" evidence="3">
    <location>
        <begin position="1"/>
        <end position="72"/>
    </location>
</feature>
<protein>
    <recommendedName>
        <fullName evidence="3">Peptidase M12A domain-containing protein</fullName>
    </recommendedName>
</protein>
<dbReference type="OrthoDB" id="5854362at2759"/>
<proteinExistence type="predicted"/>
<feature type="non-terminal residue" evidence="4">
    <location>
        <position position="84"/>
    </location>
</feature>
<dbReference type="AlphaFoldDB" id="A0A368GZT3"/>
<dbReference type="EMBL" id="JOJR01000045">
    <property type="protein sequence ID" value="RCN48527.1"/>
    <property type="molecule type" value="Genomic_DNA"/>
</dbReference>
<dbReference type="PROSITE" id="PS51864">
    <property type="entry name" value="ASTACIN"/>
    <property type="match status" value="1"/>
</dbReference>
<name>A0A368GZT3_ANCCA</name>
<evidence type="ECO:0000313" key="4">
    <source>
        <dbReference type="EMBL" id="RCN48527.1"/>
    </source>
</evidence>
<dbReference type="GO" id="GO:0006508">
    <property type="term" value="P:proteolysis"/>
    <property type="evidence" value="ECO:0007669"/>
    <property type="project" value="InterPro"/>
</dbReference>
<dbReference type="Pfam" id="PF01400">
    <property type="entry name" value="Astacin"/>
    <property type="match status" value="1"/>
</dbReference>
<accession>A0A368GZT3</accession>
<dbReference type="Proteomes" id="UP000252519">
    <property type="component" value="Unassembled WGS sequence"/>
</dbReference>
<evidence type="ECO:0000313" key="5">
    <source>
        <dbReference type="Proteomes" id="UP000252519"/>
    </source>
</evidence>
<dbReference type="GO" id="GO:0004222">
    <property type="term" value="F:metalloendopeptidase activity"/>
    <property type="evidence" value="ECO:0007669"/>
    <property type="project" value="InterPro"/>
</dbReference>
<evidence type="ECO:0000259" key="3">
    <source>
        <dbReference type="PROSITE" id="PS51864"/>
    </source>
</evidence>
<organism evidence="4 5">
    <name type="scientific">Ancylostoma caninum</name>
    <name type="common">Dog hookworm</name>
    <dbReference type="NCBI Taxonomy" id="29170"/>
    <lineage>
        <taxon>Eukaryota</taxon>
        <taxon>Metazoa</taxon>
        <taxon>Ecdysozoa</taxon>
        <taxon>Nematoda</taxon>
        <taxon>Chromadorea</taxon>
        <taxon>Rhabditida</taxon>
        <taxon>Rhabditina</taxon>
        <taxon>Rhabditomorpha</taxon>
        <taxon>Strongyloidea</taxon>
        <taxon>Ancylostomatidae</taxon>
        <taxon>Ancylostomatinae</taxon>
        <taxon>Ancylostoma</taxon>
    </lineage>
</organism>
<dbReference type="Gene3D" id="3.40.390.10">
    <property type="entry name" value="Collagenase (Catalytic Domain)"/>
    <property type="match status" value="1"/>
</dbReference>
<feature type="region of interest" description="Disordered" evidence="2">
    <location>
        <begin position="1"/>
        <end position="20"/>
    </location>
</feature>
<comment type="caution">
    <text evidence="4">The sequence shown here is derived from an EMBL/GenBank/DDBJ whole genome shotgun (WGS) entry which is preliminary data.</text>
</comment>
<dbReference type="InterPro" id="IPR001506">
    <property type="entry name" value="Peptidase_M12A"/>
</dbReference>
<comment type="caution">
    <text evidence="1">Lacks conserved residue(s) required for the propagation of feature annotation.</text>
</comment>
<evidence type="ECO:0000256" key="2">
    <source>
        <dbReference type="SAM" id="MobiDB-lite"/>
    </source>
</evidence>
<gene>
    <name evidence="4" type="ORF">ANCCAN_05352</name>
</gene>
<keyword evidence="5" id="KW-1185">Reference proteome</keyword>
<reference evidence="4 5" key="1">
    <citation type="submission" date="2014-10" db="EMBL/GenBank/DDBJ databases">
        <title>Draft genome of the hookworm Ancylostoma caninum.</title>
        <authorList>
            <person name="Mitreva M."/>
        </authorList>
    </citation>
    <scope>NUCLEOTIDE SEQUENCE [LARGE SCALE GENOMIC DNA]</scope>
    <source>
        <strain evidence="4 5">Baltimore</strain>
    </source>
</reference>
<sequence>MVHSYRTHYKPMTKEENENHDVPYDYGSMMHYGVPLVNPAMIPNDENYERTIGSGLISFVDLLMVNKHFKCEGMNVEELHTNDQ</sequence>